<keyword evidence="2" id="KW-1185">Reference proteome</keyword>
<dbReference type="EMBL" id="JAATIQ010000101">
    <property type="protein sequence ID" value="KAF4382441.1"/>
    <property type="molecule type" value="Genomic_DNA"/>
</dbReference>
<evidence type="ECO:0000313" key="1">
    <source>
        <dbReference type="EMBL" id="KAF4382441.1"/>
    </source>
</evidence>
<dbReference type="PANTHER" id="PTHR31722">
    <property type="entry name" value="OS06G0675200 PROTEIN"/>
    <property type="match status" value="1"/>
</dbReference>
<dbReference type="Proteomes" id="UP000583929">
    <property type="component" value="Unassembled WGS sequence"/>
</dbReference>
<sequence length="188" mass="21484">MDPRISFSNDFVDNNNNNNNNLLTAMQIKKHEAIYREAPVSSDFEFSVKNYSMRSADEIMFQGMLLPSMKNNSSRNSNNNLLQQQQIQKKNTLKDELLVDHDDDDEDDDVDDYGDIFSRPPKSLARWKERFGLKKSNILGRKIKTTSAANAAAAIDHHMVFDTAFTTKQNQEKVIFEGGLKCIENNAM</sequence>
<protein>
    <submittedName>
        <fullName evidence="1">Uncharacterized protein</fullName>
    </submittedName>
</protein>
<accession>A0A7J6GHM7</accession>
<name>A0A7J6GHM7_CANSA</name>
<dbReference type="PANTHER" id="PTHR31722:SF71">
    <property type="entry name" value="GENOME ASSEMBLY, CHROMOSOME: A05"/>
    <property type="match status" value="1"/>
</dbReference>
<proteinExistence type="predicted"/>
<evidence type="ECO:0000313" key="2">
    <source>
        <dbReference type="Proteomes" id="UP000583929"/>
    </source>
</evidence>
<dbReference type="AlphaFoldDB" id="A0A7J6GHM7"/>
<comment type="caution">
    <text evidence="1">The sequence shown here is derived from an EMBL/GenBank/DDBJ whole genome shotgun (WGS) entry which is preliminary data.</text>
</comment>
<organism evidence="1 2">
    <name type="scientific">Cannabis sativa</name>
    <name type="common">Hemp</name>
    <name type="synonym">Marijuana</name>
    <dbReference type="NCBI Taxonomy" id="3483"/>
    <lineage>
        <taxon>Eukaryota</taxon>
        <taxon>Viridiplantae</taxon>
        <taxon>Streptophyta</taxon>
        <taxon>Embryophyta</taxon>
        <taxon>Tracheophyta</taxon>
        <taxon>Spermatophyta</taxon>
        <taxon>Magnoliopsida</taxon>
        <taxon>eudicotyledons</taxon>
        <taxon>Gunneridae</taxon>
        <taxon>Pentapetalae</taxon>
        <taxon>rosids</taxon>
        <taxon>fabids</taxon>
        <taxon>Rosales</taxon>
        <taxon>Cannabaceae</taxon>
        <taxon>Cannabis</taxon>
    </lineage>
</organism>
<gene>
    <name evidence="1" type="ORF">G4B88_011393</name>
</gene>
<reference evidence="1 2" key="1">
    <citation type="journal article" date="2020" name="bioRxiv">
        <title>Sequence and annotation of 42 cannabis genomes reveals extensive copy number variation in cannabinoid synthesis and pathogen resistance genes.</title>
        <authorList>
            <person name="Mckernan K.J."/>
            <person name="Helbert Y."/>
            <person name="Kane L.T."/>
            <person name="Ebling H."/>
            <person name="Zhang L."/>
            <person name="Liu B."/>
            <person name="Eaton Z."/>
            <person name="Mclaughlin S."/>
            <person name="Kingan S."/>
            <person name="Baybayan P."/>
            <person name="Concepcion G."/>
            <person name="Jordan M."/>
            <person name="Riva A."/>
            <person name="Barbazuk W."/>
            <person name="Harkins T."/>
        </authorList>
    </citation>
    <scope>NUCLEOTIDE SEQUENCE [LARGE SCALE GENOMIC DNA]</scope>
    <source>
        <strain evidence="2">cv. Jamaican Lion 4</strain>
        <tissue evidence="1">Leaf</tissue>
    </source>
</reference>